<dbReference type="PANTHER" id="PTHR47804:SF4">
    <property type="entry name" value="AFR661WP"/>
    <property type="match status" value="1"/>
</dbReference>
<keyword evidence="3 6" id="KW-1133">Transmembrane helix</keyword>
<feature type="transmembrane region" description="Helical" evidence="6">
    <location>
        <begin position="60"/>
        <end position="79"/>
    </location>
</feature>
<comment type="subcellular location">
    <subcellularLocation>
        <location evidence="1">Membrane</location>
        <topology evidence="1">Multi-pass membrane protein</topology>
    </subcellularLocation>
</comment>
<evidence type="ECO:0000256" key="4">
    <source>
        <dbReference type="ARBA" id="ARBA00023136"/>
    </source>
</evidence>
<dbReference type="EMBL" id="CALLCH030000001">
    <property type="protein sequence ID" value="CAI4210711.1"/>
    <property type="molecule type" value="Genomic_DNA"/>
</dbReference>
<keyword evidence="4 6" id="KW-0472">Membrane</keyword>
<dbReference type="GO" id="GO:0016020">
    <property type="term" value="C:membrane"/>
    <property type="evidence" value="ECO:0007669"/>
    <property type="project" value="UniProtKB-SubCell"/>
</dbReference>
<reference evidence="7" key="1">
    <citation type="submission" date="2022-11" db="EMBL/GenBank/DDBJ databases">
        <authorList>
            <person name="Scott C."/>
            <person name="Bruce N."/>
        </authorList>
    </citation>
    <scope>NUCLEOTIDE SEQUENCE</scope>
</reference>
<evidence type="ECO:0000256" key="2">
    <source>
        <dbReference type="ARBA" id="ARBA00022692"/>
    </source>
</evidence>
<feature type="compositionally biased region" description="Basic and acidic residues" evidence="5">
    <location>
        <begin position="251"/>
        <end position="266"/>
    </location>
</feature>
<protein>
    <submittedName>
        <fullName evidence="7">Uncharacterized protein</fullName>
    </submittedName>
</protein>
<evidence type="ECO:0000313" key="7">
    <source>
        <dbReference type="EMBL" id="CAI4210711.1"/>
    </source>
</evidence>
<feature type="transmembrane region" description="Helical" evidence="6">
    <location>
        <begin position="145"/>
        <end position="164"/>
    </location>
</feature>
<evidence type="ECO:0000256" key="6">
    <source>
        <dbReference type="SAM" id="Phobius"/>
    </source>
</evidence>
<accession>A0A9P1M5X6</accession>
<dbReference type="PANTHER" id="PTHR47804">
    <property type="entry name" value="60S RIBOSOMAL PROTEIN L19"/>
    <property type="match status" value="1"/>
</dbReference>
<dbReference type="Proteomes" id="UP000838763">
    <property type="component" value="Unassembled WGS sequence"/>
</dbReference>
<dbReference type="InterPro" id="IPR052430">
    <property type="entry name" value="IVT-Associated"/>
</dbReference>
<evidence type="ECO:0000313" key="8">
    <source>
        <dbReference type="Proteomes" id="UP000838763"/>
    </source>
</evidence>
<evidence type="ECO:0000256" key="1">
    <source>
        <dbReference type="ARBA" id="ARBA00004141"/>
    </source>
</evidence>
<organism evidence="7 8">
    <name type="scientific">Parascedosporium putredinis</name>
    <dbReference type="NCBI Taxonomy" id="1442378"/>
    <lineage>
        <taxon>Eukaryota</taxon>
        <taxon>Fungi</taxon>
        <taxon>Dikarya</taxon>
        <taxon>Ascomycota</taxon>
        <taxon>Pezizomycotina</taxon>
        <taxon>Sordariomycetes</taxon>
        <taxon>Hypocreomycetidae</taxon>
        <taxon>Microascales</taxon>
        <taxon>Microascaceae</taxon>
        <taxon>Parascedosporium</taxon>
    </lineage>
</organism>
<dbReference type="OrthoDB" id="68611at2759"/>
<keyword evidence="2 6" id="KW-0812">Transmembrane</keyword>
<feature type="region of interest" description="Disordered" evidence="5">
    <location>
        <begin position="243"/>
        <end position="315"/>
    </location>
</feature>
<evidence type="ECO:0000256" key="3">
    <source>
        <dbReference type="ARBA" id="ARBA00022989"/>
    </source>
</evidence>
<evidence type="ECO:0000256" key="5">
    <source>
        <dbReference type="SAM" id="MobiDB-lite"/>
    </source>
</evidence>
<feature type="compositionally biased region" description="Basic and acidic residues" evidence="5">
    <location>
        <begin position="280"/>
        <end position="301"/>
    </location>
</feature>
<sequence length="397" mass="43791">MKLSARLRASVEDLIRHFRAEKRWRRLLKAFGTSTYMIPLQLVFAPPSQRAGSLIESQSLILQGGVIGVAWGALGLYLADLVEDGNRGAALGIRALFLGIVTLVHGFLRSNTPKLFGLVYLMLMDSFAVLISSYNNLSVSLVTSILYPTLTGHGIILLFGYALFPESSASYLGETTINILSDTLDTLTEASTWFIAPENELEHALSNPLMRAPTADSNLTQLSHDSRTAEITALPRMRSVLQNPLAHVRWGKPDKKSKQLKNEKKEKKEKKKKEKAMKKALNDDARVEKEVKESEKDKSDNGESEAEEEGEEESALEALTKAKGDLRHTLSGCQTAQREVSFELSFSALPLDVMRPITTEGMANLVQETIRVVGACENKLVMIEDDKFATAQGDEGP</sequence>
<keyword evidence="8" id="KW-1185">Reference proteome</keyword>
<feature type="transmembrane region" description="Helical" evidence="6">
    <location>
        <begin position="115"/>
        <end position="133"/>
    </location>
</feature>
<proteinExistence type="predicted"/>
<gene>
    <name evidence="7" type="ORF">PPNO1_LOCUS512</name>
</gene>
<dbReference type="AlphaFoldDB" id="A0A9P1M5X6"/>
<feature type="compositionally biased region" description="Acidic residues" evidence="5">
    <location>
        <begin position="302"/>
        <end position="315"/>
    </location>
</feature>
<comment type="caution">
    <text evidence="7">The sequence shown here is derived from an EMBL/GenBank/DDBJ whole genome shotgun (WGS) entry which is preliminary data.</text>
</comment>
<feature type="compositionally biased region" description="Basic residues" evidence="5">
    <location>
        <begin position="267"/>
        <end position="278"/>
    </location>
</feature>
<feature type="transmembrane region" description="Helical" evidence="6">
    <location>
        <begin position="91"/>
        <end position="108"/>
    </location>
</feature>
<name>A0A9P1M5X6_9PEZI</name>